<dbReference type="AlphaFoldDB" id="A0A6A5WY32"/>
<reference evidence="1" key="1">
    <citation type="journal article" date="2020" name="Stud. Mycol.">
        <title>101 Dothideomycetes genomes: a test case for predicting lifestyles and emergence of pathogens.</title>
        <authorList>
            <person name="Haridas S."/>
            <person name="Albert R."/>
            <person name="Binder M."/>
            <person name="Bloem J."/>
            <person name="Labutti K."/>
            <person name="Salamov A."/>
            <person name="Andreopoulos B."/>
            <person name="Baker S."/>
            <person name="Barry K."/>
            <person name="Bills G."/>
            <person name="Bluhm B."/>
            <person name="Cannon C."/>
            <person name="Castanera R."/>
            <person name="Culley D."/>
            <person name="Daum C."/>
            <person name="Ezra D."/>
            <person name="Gonzalez J."/>
            <person name="Henrissat B."/>
            <person name="Kuo A."/>
            <person name="Liang C."/>
            <person name="Lipzen A."/>
            <person name="Lutzoni F."/>
            <person name="Magnuson J."/>
            <person name="Mondo S."/>
            <person name="Nolan M."/>
            <person name="Ohm R."/>
            <person name="Pangilinan J."/>
            <person name="Park H.-J."/>
            <person name="Ramirez L."/>
            <person name="Alfaro M."/>
            <person name="Sun H."/>
            <person name="Tritt A."/>
            <person name="Yoshinaga Y."/>
            <person name="Zwiers L.-H."/>
            <person name="Turgeon B."/>
            <person name="Goodwin S."/>
            <person name="Spatafora J."/>
            <person name="Crous P."/>
            <person name="Grigoriev I."/>
        </authorList>
    </citation>
    <scope>NUCLEOTIDE SEQUENCE</scope>
    <source>
        <strain evidence="1">CBS 123094</strain>
    </source>
</reference>
<dbReference type="EMBL" id="ML977561">
    <property type="protein sequence ID" value="KAF2006038.1"/>
    <property type="molecule type" value="Genomic_DNA"/>
</dbReference>
<organism evidence="1 2">
    <name type="scientific">Amniculicola lignicola CBS 123094</name>
    <dbReference type="NCBI Taxonomy" id="1392246"/>
    <lineage>
        <taxon>Eukaryota</taxon>
        <taxon>Fungi</taxon>
        <taxon>Dikarya</taxon>
        <taxon>Ascomycota</taxon>
        <taxon>Pezizomycotina</taxon>
        <taxon>Dothideomycetes</taxon>
        <taxon>Pleosporomycetidae</taxon>
        <taxon>Pleosporales</taxon>
        <taxon>Amniculicolaceae</taxon>
        <taxon>Amniculicola</taxon>
    </lineage>
</organism>
<protein>
    <recommendedName>
        <fullName evidence="3">F-box domain-containing protein</fullName>
    </recommendedName>
</protein>
<dbReference type="Proteomes" id="UP000799779">
    <property type="component" value="Unassembled WGS sequence"/>
</dbReference>
<proteinExistence type="predicted"/>
<keyword evidence="2" id="KW-1185">Reference proteome</keyword>
<sequence>MEPTVRHLPVFPLEILYHILDYLDDAFQWTVCRNVSYALRSEFASKFRRTRLPVTRFHYPASSDLIDDYWLCRFVDVDHFHKIAFFQVSYIKGTQAEWLIGPHPYRPGKSFEEFMTLVTEGAKVSLLEQVTYPNRGWWPHSDAPAHFVTIVRGNETLVNSTPISGLRLHPELELLSVDWRALFTLFYREENLFLKLNSLEGEPFKRILLPMQSPIVLPSHAVRSFIGPNVVKHSLHLRTDILRCRLTDMRRNRVGEHIDIDSPLVVDRLKASAEWLIRRQQTAIFVEMISTRRFMYGHCRDQTVYVEDPQQNGWKRRRSIYYRSGFVYMNHEWVDPEDNGRATISDDIGVQEVERMANAWERVMMLDEDDVVHLGDGNEH</sequence>
<evidence type="ECO:0008006" key="3">
    <source>
        <dbReference type="Google" id="ProtNLM"/>
    </source>
</evidence>
<gene>
    <name evidence="1" type="ORF">P154DRAFT_530316</name>
</gene>
<evidence type="ECO:0000313" key="2">
    <source>
        <dbReference type="Proteomes" id="UP000799779"/>
    </source>
</evidence>
<name>A0A6A5WY32_9PLEO</name>
<evidence type="ECO:0000313" key="1">
    <source>
        <dbReference type="EMBL" id="KAF2006038.1"/>
    </source>
</evidence>
<accession>A0A6A5WY32</accession>